<evidence type="ECO:0000256" key="11">
    <source>
        <dbReference type="HAMAP-Rule" id="MF_01393"/>
    </source>
</evidence>
<dbReference type="Proteomes" id="UP000004191">
    <property type="component" value="Unassembled WGS sequence"/>
</dbReference>
<dbReference type="GO" id="GO:0045259">
    <property type="term" value="C:proton-transporting ATP synthase complex"/>
    <property type="evidence" value="ECO:0007669"/>
    <property type="project" value="UniProtKB-KW"/>
</dbReference>
<dbReference type="InterPro" id="IPR035908">
    <property type="entry name" value="F0_ATP_A_sf"/>
</dbReference>
<evidence type="ECO:0000256" key="7">
    <source>
        <dbReference type="ARBA" id="ARBA00022989"/>
    </source>
</evidence>
<gene>
    <name evidence="11" type="primary">atpB</name>
    <name evidence="12" type="ORF">HMPREF9709_01328</name>
</gene>
<keyword evidence="6 11" id="KW-0375">Hydrogen ion transport</keyword>
<dbReference type="AlphaFoldDB" id="H3NPQ6"/>
<keyword evidence="8 11" id="KW-0406">Ion transport</keyword>
<dbReference type="RefSeq" id="WP_005398843.1">
    <property type="nucleotide sequence ID" value="NZ_JH601088.1"/>
</dbReference>
<feature type="transmembrane region" description="Helical" evidence="11">
    <location>
        <begin position="139"/>
        <end position="163"/>
    </location>
</feature>
<dbReference type="HAMAP" id="MF_01393">
    <property type="entry name" value="ATP_synth_a_bact"/>
    <property type="match status" value="1"/>
</dbReference>
<feature type="transmembrane region" description="Helical" evidence="11">
    <location>
        <begin position="107"/>
        <end position="127"/>
    </location>
</feature>
<dbReference type="EMBL" id="AGEI01000024">
    <property type="protein sequence ID" value="EHR33284.1"/>
    <property type="molecule type" value="Genomic_DNA"/>
</dbReference>
<dbReference type="PANTHER" id="PTHR42823">
    <property type="entry name" value="ATP SYNTHASE SUBUNIT A, CHLOROPLASTIC"/>
    <property type="match status" value="1"/>
</dbReference>
<dbReference type="GeneID" id="96999295"/>
<dbReference type="PROSITE" id="PS00449">
    <property type="entry name" value="ATPASE_A"/>
    <property type="match status" value="1"/>
</dbReference>
<proteinExistence type="inferred from homology"/>
<dbReference type="GO" id="GO:0046933">
    <property type="term" value="F:proton-transporting ATP synthase activity, rotational mechanism"/>
    <property type="evidence" value="ECO:0007669"/>
    <property type="project" value="UniProtKB-UniRule"/>
</dbReference>
<reference evidence="12 13" key="1">
    <citation type="submission" date="2012-01" db="EMBL/GenBank/DDBJ databases">
        <title>The Genome Sequence of Helcococcus kunzii ATCC 51366.</title>
        <authorList>
            <consortium name="The Broad Institute Genome Sequencing Platform"/>
            <person name="Earl A."/>
            <person name="Ward D."/>
            <person name="Feldgarden M."/>
            <person name="Gevers D."/>
            <person name="Huys G."/>
            <person name="Young S.K."/>
            <person name="Zeng Q."/>
            <person name="Gargeya S."/>
            <person name="Fitzgerald M."/>
            <person name="Haas B."/>
            <person name="Abouelleil A."/>
            <person name="Alvarado L."/>
            <person name="Arachchi H.M."/>
            <person name="Berlin A."/>
            <person name="Chapman S.B."/>
            <person name="Gearin G."/>
            <person name="Goldberg J."/>
            <person name="Griggs A."/>
            <person name="Gujja S."/>
            <person name="Hansen M."/>
            <person name="Heiman D."/>
            <person name="Howarth C."/>
            <person name="Larimer J."/>
            <person name="Lui A."/>
            <person name="MacDonald P.J.P."/>
            <person name="McCowen C."/>
            <person name="Montmayeur A."/>
            <person name="Murphy C."/>
            <person name="Neiman D."/>
            <person name="Pearson M."/>
            <person name="Priest M."/>
            <person name="Roberts A."/>
            <person name="Saif S."/>
            <person name="Shea T."/>
            <person name="Sisk P."/>
            <person name="Stolte C."/>
            <person name="Sykes S."/>
            <person name="Wortman J."/>
            <person name="Nusbaum C."/>
            <person name="Birren B."/>
        </authorList>
    </citation>
    <scope>NUCLEOTIDE SEQUENCE [LARGE SCALE GENOMIC DNA]</scope>
    <source>
        <strain evidence="12 13">ATCC 51366</strain>
    </source>
</reference>
<keyword evidence="10 11" id="KW-0066">ATP synthesis</keyword>
<organism evidence="12 13">
    <name type="scientific">Helcococcus kunzii ATCC 51366</name>
    <dbReference type="NCBI Taxonomy" id="883114"/>
    <lineage>
        <taxon>Bacteria</taxon>
        <taxon>Bacillati</taxon>
        <taxon>Bacillota</taxon>
        <taxon>Tissierellia</taxon>
        <taxon>Tissierellales</taxon>
        <taxon>Peptoniphilaceae</taxon>
        <taxon>Helcococcus</taxon>
    </lineage>
</organism>
<comment type="function">
    <text evidence="11">Key component of the proton channel; it plays a direct role in the translocation of protons across the membrane.</text>
</comment>
<feature type="transmembrane region" description="Helical" evidence="11">
    <location>
        <begin position="201"/>
        <end position="226"/>
    </location>
</feature>
<evidence type="ECO:0000313" key="12">
    <source>
        <dbReference type="EMBL" id="EHR33284.1"/>
    </source>
</evidence>
<protein>
    <recommendedName>
        <fullName evidence="11">ATP synthase subunit a</fullName>
    </recommendedName>
    <alternativeName>
        <fullName evidence="11">ATP synthase F0 sector subunit a</fullName>
    </alternativeName>
    <alternativeName>
        <fullName evidence="11">F-ATPase subunit 6</fullName>
    </alternativeName>
</protein>
<keyword evidence="9 11" id="KW-0472">Membrane</keyword>
<dbReference type="InterPro" id="IPR045082">
    <property type="entry name" value="ATP_syn_F0_a_bact/chloroplast"/>
</dbReference>
<dbReference type="eggNOG" id="COG0356">
    <property type="taxonomic scope" value="Bacteria"/>
</dbReference>
<name>H3NPQ6_9FIRM</name>
<comment type="subcellular location">
    <subcellularLocation>
        <location evidence="11">Cell membrane</location>
        <topology evidence="11">Multi-pass membrane protein</topology>
    </subcellularLocation>
    <subcellularLocation>
        <location evidence="1">Membrane</location>
        <topology evidence="1">Multi-pass membrane protein</topology>
    </subcellularLocation>
</comment>
<keyword evidence="11" id="KW-1003">Cell membrane</keyword>
<dbReference type="STRING" id="883114.HMPREF9709_01328"/>
<keyword evidence="3 11" id="KW-0813">Transport</keyword>
<feature type="transmembrane region" description="Helical" evidence="11">
    <location>
        <begin position="169"/>
        <end position="194"/>
    </location>
</feature>
<dbReference type="CDD" id="cd00310">
    <property type="entry name" value="ATP-synt_Fo_a_6"/>
    <property type="match status" value="1"/>
</dbReference>
<dbReference type="SUPFAM" id="SSF81336">
    <property type="entry name" value="F1F0 ATP synthase subunit A"/>
    <property type="match status" value="1"/>
</dbReference>
<evidence type="ECO:0000256" key="8">
    <source>
        <dbReference type="ARBA" id="ARBA00023065"/>
    </source>
</evidence>
<dbReference type="OrthoDB" id="9789241at2"/>
<dbReference type="HOGENOM" id="CLU_041018_2_0_9"/>
<feature type="transmembrane region" description="Helical" evidence="11">
    <location>
        <begin position="20"/>
        <end position="38"/>
    </location>
</feature>
<evidence type="ECO:0000256" key="6">
    <source>
        <dbReference type="ARBA" id="ARBA00022781"/>
    </source>
</evidence>
<evidence type="ECO:0000313" key="13">
    <source>
        <dbReference type="Proteomes" id="UP000004191"/>
    </source>
</evidence>
<evidence type="ECO:0000256" key="9">
    <source>
        <dbReference type="ARBA" id="ARBA00023136"/>
    </source>
</evidence>
<evidence type="ECO:0000256" key="3">
    <source>
        <dbReference type="ARBA" id="ARBA00022448"/>
    </source>
</evidence>
<keyword evidence="13" id="KW-1185">Reference proteome</keyword>
<comment type="similarity">
    <text evidence="2 11">Belongs to the ATPase A chain family.</text>
</comment>
<dbReference type="InterPro" id="IPR023011">
    <property type="entry name" value="ATP_synth_F0_asu_AS"/>
</dbReference>
<dbReference type="PRINTS" id="PR00123">
    <property type="entry name" value="ATPASEA"/>
</dbReference>
<dbReference type="PANTHER" id="PTHR42823:SF3">
    <property type="entry name" value="ATP SYNTHASE SUBUNIT A, CHLOROPLASTIC"/>
    <property type="match status" value="1"/>
</dbReference>
<dbReference type="Pfam" id="PF00119">
    <property type="entry name" value="ATP-synt_A"/>
    <property type="match status" value="1"/>
</dbReference>
<keyword evidence="4 11" id="KW-0138">CF(0)</keyword>
<sequence length="229" mass="25313">MDISIDFMFNGKTYTMRPEIVNSILVVLVLCIISIIIGKKAKKADFREKPKGILHIAEIFVESIEHLVEITMGKKNLPFAPFIGSLAAFLAVSNLLGLLALKPPTSNYTVPLVLSAITTFLVHYYNIKLNGVKAYLKQYIEPIAILLPINIISQFSGLISMSFRLFGNVLSGVIVTGLLYAAFNSISIFITPFLTPVFHAYFDVFAGLIQTFVFIMLTMVNISLAIGED</sequence>
<dbReference type="GO" id="GO:0042777">
    <property type="term" value="P:proton motive force-driven plasma membrane ATP synthesis"/>
    <property type="evidence" value="ECO:0007669"/>
    <property type="project" value="TreeGrafter"/>
</dbReference>
<dbReference type="InterPro" id="IPR000568">
    <property type="entry name" value="ATP_synth_F0_asu"/>
</dbReference>
<dbReference type="GO" id="GO:0005886">
    <property type="term" value="C:plasma membrane"/>
    <property type="evidence" value="ECO:0007669"/>
    <property type="project" value="UniProtKB-SubCell"/>
</dbReference>
<feature type="transmembrane region" description="Helical" evidence="11">
    <location>
        <begin position="79"/>
        <end position="101"/>
    </location>
</feature>
<evidence type="ECO:0000256" key="5">
    <source>
        <dbReference type="ARBA" id="ARBA00022692"/>
    </source>
</evidence>
<keyword evidence="7 11" id="KW-1133">Transmembrane helix</keyword>
<dbReference type="Gene3D" id="1.20.120.220">
    <property type="entry name" value="ATP synthase, F0 complex, subunit A"/>
    <property type="match status" value="1"/>
</dbReference>
<comment type="caution">
    <text evidence="12">The sequence shown here is derived from an EMBL/GenBank/DDBJ whole genome shotgun (WGS) entry which is preliminary data.</text>
</comment>
<dbReference type="PATRIC" id="fig|883114.3.peg.1319"/>
<accession>H3NPQ6</accession>
<evidence type="ECO:0000256" key="10">
    <source>
        <dbReference type="ARBA" id="ARBA00023310"/>
    </source>
</evidence>
<evidence type="ECO:0000256" key="1">
    <source>
        <dbReference type="ARBA" id="ARBA00004141"/>
    </source>
</evidence>
<evidence type="ECO:0000256" key="2">
    <source>
        <dbReference type="ARBA" id="ARBA00006810"/>
    </source>
</evidence>
<evidence type="ECO:0000256" key="4">
    <source>
        <dbReference type="ARBA" id="ARBA00022547"/>
    </source>
</evidence>
<keyword evidence="5 11" id="KW-0812">Transmembrane</keyword>